<dbReference type="PANTHER" id="PTHR45436">
    <property type="entry name" value="SENSOR HISTIDINE KINASE YKOH"/>
    <property type="match status" value="1"/>
</dbReference>
<evidence type="ECO:0000259" key="13">
    <source>
        <dbReference type="PROSITE" id="PS50885"/>
    </source>
</evidence>
<evidence type="ECO:0000256" key="6">
    <source>
        <dbReference type="ARBA" id="ARBA00022692"/>
    </source>
</evidence>
<evidence type="ECO:0000256" key="7">
    <source>
        <dbReference type="ARBA" id="ARBA00022777"/>
    </source>
</evidence>
<dbReference type="RefSeq" id="WP_129588353.1">
    <property type="nucleotide sequence ID" value="NZ_NPZB01000001.1"/>
</dbReference>
<comment type="caution">
    <text evidence="14">The sequence shown here is derived from an EMBL/GenBank/DDBJ whole genome shotgun (WGS) entry which is preliminary data.</text>
</comment>
<dbReference type="PROSITE" id="PS50109">
    <property type="entry name" value="HIS_KIN"/>
    <property type="match status" value="1"/>
</dbReference>
<evidence type="ECO:0000256" key="11">
    <source>
        <dbReference type="SAM" id="Phobius"/>
    </source>
</evidence>
<keyword evidence="4" id="KW-0597">Phosphoprotein</keyword>
<evidence type="ECO:0000256" key="2">
    <source>
        <dbReference type="ARBA" id="ARBA00004370"/>
    </source>
</evidence>
<dbReference type="Proteomes" id="UP000236220">
    <property type="component" value="Unassembled WGS sequence"/>
</dbReference>
<dbReference type="SUPFAM" id="SSF158472">
    <property type="entry name" value="HAMP domain-like"/>
    <property type="match status" value="1"/>
</dbReference>
<dbReference type="CDD" id="cd00082">
    <property type="entry name" value="HisKA"/>
    <property type="match status" value="1"/>
</dbReference>
<dbReference type="InterPro" id="IPR003660">
    <property type="entry name" value="HAMP_dom"/>
</dbReference>
<dbReference type="SUPFAM" id="SSF47384">
    <property type="entry name" value="Homodimeric domain of signal transducing histidine kinase"/>
    <property type="match status" value="1"/>
</dbReference>
<dbReference type="InterPro" id="IPR005467">
    <property type="entry name" value="His_kinase_dom"/>
</dbReference>
<feature type="domain" description="Histidine kinase" evidence="12">
    <location>
        <begin position="244"/>
        <end position="466"/>
    </location>
</feature>
<comment type="subcellular location">
    <subcellularLocation>
        <location evidence="2">Membrane</location>
    </subcellularLocation>
</comment>
<gene>
    <name evidence="14" type="ORF">Lysil_0816</name>
</gene>
<keyword evidence="8 11" id="KW-1133">Transmembrane helix</keyword>
<dbReference type="InterPro" id="IPR003594">
    <property type="entry name" value="HATPase_dom"/>
</dbReference>
<dbReference type="Gene3D" id="3.30.565.10">
    <property type="entry name" value="Histidine kinase-like ATPase, C-terminal domain"/>
    <property type="match status" value="1"/>
</dbReference>
<keyword evidence="6 11" id="KW-0812">Transmembrane</keyword>
<dbReference type="InterPro" id="IPR036097">
    <property type="entry name" value="HisK_dim/P_sf"/>
</dbReference>
<dbReference type="Pfam" id="PF00672">
    <property type="entry name" value="HAMP"/>
    <property type="match status" value="1"/>
</dbReference>
<organism evidence="14 15">
    <name type="scientific">Solilutibacter silvestris</name>
    <dbReference type="NCBI Taxonomy" id="1645665"/>
    <lineage>
        <taxon>Bacteria</taxon>
        <taxon>Pseudomonadati</taxon>
        <taxon>Pseudomonadota</taxon>
        <taxon>Gammaproteobacteria</taxon>
        <taxon>Lysobacterales</taxon>
        <taxon>Lysobacteraceae</taxon>
        <taxon>Solilutibacter</taxon>
    </lineage>
</organism>
<keyword evidence="7 14" id="KW-0418">Kinase</keyword>
<dbReference type="EMBL" id="NPZB01000001">
    <property type="protein sequence ID" value="PNS09187.1"/>
    <property type="molecule type" value="Genomic_DNA"/>
</dbReference>
<evidence type="ECO:0000259" key="12">
    <source>
        <dbReference type="PROSITE" id="PS50109"/>
    </source>
</evidence>
<dbReference type="Gene3D" id="6.10.340.10">
    <property type="match status" value="1"/>
</dbReference>
<dbReference type="SUPFAM" id="SSF55874">
    <property type="entry name" value="ATPase domain of HSP90 chaperone/DNA topoisomerase II/histidine kinase"/>
    <property type="match status" value="1"/>
</dbReference>
<evidence type="ECO:0000256" key="3">
    <source>
        <dbReference type="ARBA" id="ARBA00012438"/>
    </source>
</evidence>
<dbReference type="GO" id="GO:0000155">
    <property type="term" value="F:phosphorelay sensor kinase activity"/>
    <property type="evidence" value="ECO:0007669"/>
    <property type="project" value="InterPro"/>
</dbReference>
<evidence type="ECO:0000256" key="9">
    <source>
        <dbReference type="ARBA" id="ARBA00023012"/>
    </source>
</evidence>
<dbReference type="InterPro" id="IPR036890">
    <property type="entry name" value="HATPase_C_sf"/>
</dbReference>
<evidence type="ECO:0000256" key="10">
    <source>
        <dbReference type="ARBA" id="ARBA00023136"/>
    </source>
</evidence>
<evidence type="ECO:0000256" key="8">
    <source>
        <dbReference type="ARBA" id="ARBA00022989"/>
    </source>
</evidence>
<evidence type="ECO:0000313" key="15">
    <source>
        <dbReference type="Proteomes" id="UP000236220"/>
    </source>
</evidence>
<dbReference type="PANTHER" id="PTHR45436:SF8">
    <property type="entry name" value="HISTIDINE KINASE"/>
    <property type="match status" value="1"/>
</dbReference>
<keyword evidence="5" id="KW-0808">Transferase</keyword>
<dbReference type="Pfam" id="PF02518">
    <property type="entry name" value="HATPase_c"/>
    <property type="match status" value="1"/>
</dbReference>
<dbReference type="GO" id="GO:0005886">
    <property type="term" value="C:plasma membrane"/>
    <property type="evidence" value="ECO:0007669"/>
    <property type="project" value="TreeGrafter"/>
</dbReference>
<protein>
    <recommendedName>
        <fullName evidence="3">histidine kinase</fullName>
        <ecNumber evidence="3">2.7.13.3</ecNumber>
    </recommendedName>
</protein>
<keyword evidence="15" id="KW-1185">Reference proteome</keyword>
<dbReference type="Pfam" id="PF00512">
    <property type="entry name" value="HisKA"/>
    <property type="match status" value="1"/>
</dbReference>
<dbReference type="PROSITE" id="PS50885">
    <property type="entry name" value="HAMP"/>
    <property type="match status" value="1"/>
</dbReference>
<dbReference type="SMART" id="SM00304">
    <property type="entry name" value="HAMP"/>
    <property type="match status" value="1"/>
</dbReference>
<evidence type="ECO:0000256" key="1">
    <source>
        <dbReference type="ARBA" id="ARBA00000085"/>
    </source>
</evidence>
<dbReference type="CDD" id="cd06225">
    <property type="entry name" value="HAMP"/>
    <property type="match status" value="1"/>
</dbReference>
<feature type="domain" description="HAMP" evidence="13">
    <location>
        <begin position="183"/>
        <end position="236"/>
    </location>
</feature>
<keyword evidence="10 11" id="KW-0472">Membrane</keyword>
<reference evidence="14 15" key="1">
    <citation type="submission" date="2017-08" db="EMBL/GenBank/DDBJ databases">
        <title>Lysobacter sylvestris genome.</title>
        <authorList>
            <person name="Zhang D.-C."/>
            <person name="Albuquerque L."/>
            <person name="Franca L."/>
            <person name="Froufe H.J.C."/>
            <person name="Barroso C."/>
            <person name="Egas C."/>
            <person name="Da Costa M."/>
            <person name="Margesin R."/>
        </authorList>
    </citation>
    <scope>NUCLEOTIDE SEQUENCE [LARGE SCALE GENOMIC DNA]</scope>
    <source>
        <strain evidence="14 15">AM20-91</strain>
    </source>
</reference>
<dbReference type="SMART" id="SM00388">
    <property type="entry name" value="HisKA"/>
    <property type="match status" value="1"/>
</dbReference>
<proteinExistence type="predicted"/>
<dbReference type="Gene3D" id="1.10.287.130">
    <property type="match status" value="1"/>
</dbReference>
<name>A0A2K1Q2K8_9GAMM</name>
<dbReference type="InterPro" id="IPR050428">
    <property type="entry name" value="TCS_sensor_his_kinase"/>
</dbReference>
<dbReference type="SMART" id="SM00387">
    <property type="entry name" value="HATPase_c"/>
    <property type="match status" value="1"/>
</dbReference>
<dbReference type="OrthoDB" id="9809766at2"/>
<accession>A0A2K1Q2K8</accession>
<keyword evidence="9" id="KW-0902">Two-component regulatory system</keyword>
<dbReference type="PRINTS" id="PR00344">
    <property type="entry name" value="BCTRLSENSOR"/>
</dbReference>
<evidence type="ECO:0000256" key="5">
    <source>
        <dbReference type="ARBA" id="ARBA00022679"/>
    </source>
</evidence>
<feature type="transmembrane region" description="Helical" evidence="11">
    <location>
        <begin position="12"/>
        <end position="35"/>
    </location>
</feature>
<dbReference type="InterPro" id="IPR004358">
    <property type="entry name" value="Sig_transdc_His_kin-like_C"/>
</dbReference>
<comment type="catalytic activity">
    <reaction evidence="1">
        <text>ATP + protein L-histidine = ADP + protein N-phospho-L-histidine.</text>
        <dbReference type="EC" id="2.7.13.3"/>
    </reaction>
</comment>
<sequence>MTLHWRSTSRRLALMVSAAFLLAFMLLGAGVYFAVSHLLGKDGQDVLRLQTAGLLDVARSGGLPALREEVESRTEQPDDPDSAFALWDANGRLLAGAELPLPLPLASPPVKGTSRRYEFVDENTDDDAHTMAQATQLGDGSTLVVALRTRAQDGFRRLMLQASIAALVAAVALGALLGSLIARWVTERLRALDATAQRITAGDMTQRVPGDGSGDAFDRLAQRVNSMLDRIGGLMEGVRAATDHIAHDLRTPLTRLRNRLDDLREDTPPGSSQRTSLETAVNDTDQLLGTFAGLLRLSRIEAQTLGPDAPRVPLWRLLEDAQEMYAPIAADRGIRIELAGADADTPGDADQLFQMVLNLLDNAVKYAPDASVVRLALHSREHVVIIDVADQGAGIPEQDRLRVFDRFERLEAHRGSPGSGLGLSLVRAIATRHGGHIELRDHGMSDASRPDSSRGLLVRVTLPRAAA</sequence>
<feature type="transmembrane region" description="Helical" evidence="11">
    <location>
        <begin position="158"/>
        <end position="182"/>
    </location>
</feature>
<evidence type="ECO:0000313" key="14">
    <source>
        <dbReference type="EMBL" id="PNS09187.1"/>
    </source>
</evidence>
<dbReference type="InterPro" id="IPR003661">
    <property type="entry name" value="HisK_dim/P_dom"/>
</dbReference>
<dbReference type="AlphaFoldDB" id="A0A2K1Q2K8"/>
<dbReference type="EC" id="2.7.13.3" evidence="3"/>
<dbReference type="CDD" id="cd00075">
    <property type="entry name" value="HATPase"/>
    <property type="match status" value="1"/>
</dbReference>
<evidence type="ECO:0000256" key="4">
    <source>
        <dbReference type="ARBA" id="ARBA00022553"/>
    </source>
</evidence>